<evidence type="ECO:0000313" key="2">
    <source>
        <dbReference type="Proteomes" id="UP000249061"/>
    </source>
</evidence>
<dbReference type="EMBL" id="QFQP01000001">
    <property type="protein sequence ID" value="PZR18815.1"/>
    <property type="molecule type" value="Genomic_DNA"/>
</dbReference>
<reference evidence="1 2" key="1">
    <citation type="submission" date="2017-08" db="EMBL/GenBank/DDBJ databases">
        <title>Infants hospitalized years apart are colonized by the same room-sourced microbial strains.</title>
        <authorList>
            <person name="Brooks B."/>
            <person name="Olm M.R."/>
            <person name="Firek B.A."/>
            <person name="Baker R."/>
            <person name="Thomas B.C."/>
            <person name="Morowitz M.J."/>
            <person name="Banfield J.F."/>
        </authorList>
    </citation>
    <scope>NUCLEOTIDE SEQUENCE [LARGE SCALE GENOMIC DNA]</scope>
    <source>
        <strain evidence="1">S2_003_000_R2_14</strain>
    </source>
</reference>
<dbReference type="AlphaFoldDB" id="A0A2W5U593"/>
<name>A0A2W5U593_9BACT</name>
<comment type="caution">
    <text evidence="1">The sequence shown here is derived from an EMBL/GenBank/DDBJ whole genome shotgun (WGS) entry which is preliminary data.</text>
</comment>
<proteinExistence type="predicted"/>
<organism evidence="1 2">
    <name type="scientific">Archangium gephyra</name>
    <dbReference type="NCBI Taxonomy" id="48"/>
    <lineage>
        <taxon>Bacteria</taxon>
        <taxon>Pseudomonadati</taxon>
        <taxon>Myxococcota</taxon>
        <taxon>Myxococcia</taxon>
        <taxon>Myxococcales</taxon>
        <taxon>Cystobacterineae</taxon>
        <taxon>Archangiaceae</taxon>
        <taxon>Archangium</taxon>
    </lineage>
</organism>
<evidence type="ECO:0000313" key="1">
    <source>
        <dbReference type="EMBL" id="PZR18815.1"/>
    </source>
</evidence>
<dbReference type="Proteomes" id="UP000249061">
    <property type="component" value="Unassembled WGS sequence"/>
</dbReference>
<protein>
    <submittedName>
        <fullName evidence="1">DUF1585 domain-containing protein</fullName>
    </submittedName>
</protein>
<sequence>MFAHTAWADDLTCTQSRSTVSLERRLRQLYLDLLGRPPTLEEYRFTQMKGDILDDDIAELMTREAFYGRLKGYHRGLLRANISASINNNSDTRLQVSTDFLKPLELRGNPSRSLRGRNGTGCDHFILQDDCNAASEDPHLEGPNKRCRDERGVPLPVSVNYNPDNYACAQIALPAGAPNDCQSAIAGGTVANPDGGARIAVQDKELFYCDARRELADGGFKLYLCKPNSTLVNQGLTEEVLDGDGRIVAFRNPAPPAGATTRLDRCTLNLVETNGVRGRYAFQNGCVQKEGVVMTQAPHWDLANTASNTQVAMCAIEAQNNDVNPWTMEACDSRFQGDRTCGCGVASRRCENNTGLMHSQRVAAVNEEPLQVIDSVIRRDESYFNILTTRRSFVNGPLSQLYRNNQSPAVWVATAPTRRDLVPDVPLDKTDQWVEYTRDEYASGVLTTAAWLYRFPTQRSRVSQFWDVFLCKHFAPPAGAVVPPPEDSCNRDNNLATRCGCSYCHATIEPVGAHWGRFGERNAQYLDPNVFPKVSAKCRDCALAGNTGCDNECGNYVMQAFDGEGASSLGLLRTYLYRTQEEEPNIVGGPKLLVERMLQTGDLEKCAVRNVWNHLLGRPMTTEEERLYLPTLVDSFAMSNHNIKHLMVQIVSTDAYRRVD</sequence>
<gene>
    <name evidence="1" type="ORF">DI536_00525</name>
</gene>
<accession>A0A2W5U593</accession>